<dbReference type="InterPro" id="IPR000572">
    <property type="entry name" value="OxRdtase_Mopterin-bd_dom"/>
</dbReference>
<name>A0A843AX39_METFO</name>
<sequence>MGVIQLKKVLKRFLKGDSHSLDDETVQTILRDKDVIVSPDTQREIRIPPGQHEDNSWPVLHAGQVAKIVPEKWELEIGGLVDEEVKLNYQEFMDLPRVQVFSDIHCVTSWSKLNNLWEGVSTSTIKELVGIRPEAKYVLVHAHKNFTTNLSLEDFFAPDVLLATHHNGNALSSPHGGPVRLVVPRLYFWKSAKWVTGLEFLAEDKRGFWESAGYHNHGDPWKEERYSWQENLE</sequence>
<dbReference type="CDD" id="cd02109">
    <property type="entry name" value="arch_bact_SO_family_Moco"/>
    <property type="match status" value="1"/>
</dbReference>
<dbReference type="Proteomes" id="UP000606900">
    <property type="component" value="Unassembled WGS sequence"/>
</dbReference>
<gene>
    <name evidence="2" type="ORF">ISP06_11490</name>
</gene>
<reference evidence="2" key="1">
    <citation type="submission" date="2020-10" db="EMBL/GenBank/DDBJ databases">
        <title>Dehalococcoides mccartyi of a TCE/Cr reducing biochatode.</title>
        <authorList>
            <person name="Matturro B."/>
        </authorList>
    </citation>
    <scope>NUCLEOTIDE SEQUENCE</scope>
    <source>
        <strain evidence="2">Bin2</strain>
    </source>
</reference>
<feature type="domain" description="Oxidoreductase molybdopterin-binding" evidence="1">
    <location>
        <begin position="63"/>
        <end position="209"/>
    </location>
</feature>
<proteinExistence type="predicted"/>
<evidence type="ECO:0000313" key="2">
    <source>
        <dbReference type="EMBL" id="MBF4476073.1"/>
    </source>
</evidence>
<dbReference type="PANTHER" id="PTHR43032:SF4">
    <property type="entry name" value="OXIDOREDUCTASE MOLYBDOPTERIN-BINDING DOMAIN-CONTAINING PROTEIN"/>
    <property type="match status" value="1"/>
</dbReference>
<dbReference type="InterPro" id="IPR036374">
    <property type="entry name" value="OxRdtase_Mopterin-bd_sf"/>
</dbReference>
<accession>A0A843AX39</accession>
<evidence type="ECO:0000313" key="3">
    <source>
        <dbReference type="Proteomes" id="UP000606900"/>
    </source>
</evidence>
<dbReference type="SUPFAM" id="SSF56524">
    <property type="entry name" value="Oxidoreductase molybdopterin-binding domain"/>
    <property type="match status" value="1"/>
</dbReference>
<evidence type="ECO:0000259" key="1">
    <source>
        <dbReference type="Pfam" id="PF00174"/>
    </source>
</evidence>
<dbReference type="Gene3D" id="3.90.420.10">
    <property type="entry name" value="Oxidoreductase, molybdopterin-binding domain"/>
    <property type="match status" value="1"/>
</dbReference>
<protein>
    <submittedName>
        <fullName evidence="2">Sulfite oxidase-like oxidoreductase</fullName>
    </submittedName>
</protein>
<dbReference type="AlphaFoldDB" id="A0A843AX39"/>
<dbReference type="EMBL" id="JADIIL010000038">
    <property type="protein sequence ID" value="MBF4476073.1"/>
    <property type="molecule type" value="Genomic_DNA"/>
</dbReference>
<dbReference type="Pfam" id="PF00174">
    <property type="entry name" value="Oxidored_molyb"/>
    <property type="match status" value="1"/>
</dbReference>
<organism evidence="2 3">
    <name type="scientific">Methanobacterium formicicum</name>
    <dbReference type="NCBI Taxonomy" id="2162"/>
    <lineage>
        <taxon>Archaea</taxon>
        <taxon>Methanobacteriati</taxon>
        <taxon>Methanobacteriota</taxon>
        <taxon>Methanomada group</taxon>
        <taxon>Methanobacteria</taxon>
        <taxon>Methanobacteriales</taxon>
        <taxon>Methanobacteriaceae</taxon>
        <taxon>Methanobacterium</taxon>
    </lineage>
</organism>
<dbReference type="PANTHER" id="PTHR43032">
    <property type="entry name" value="PROTEIN-METHIONINE-SULFOXIDE REDUCTASE"/>
    <property type="match status" value="1"/>
</dbReference>
<comment type="caution">
    <text evidence="2">The sequence shown here is derived from an EMBL/GenBank/DDBJ whole genome shotgun (WGS) entry which is preliminary data.</text>
</comment>